<sequence length="95" mass="10586">MLWVWFGSSHYDAGMHTCVSIFGPQGKLCRGVGENSTGYEHRRRLFRNVVSVGRPSPRSSHGNMERVMVCDGWLEADAVTPAPLTKFFIISLSLS</sequence>
<dbReference type="AlphaFoldDB" id="A0AAV4ASF4"/>
<protein>
    <submittedName>
        <fullName evidence="1">Uncharacterized protein</fullName>
    </submittedName>
</protein>
<comment type="caution">
    <text evidence="1">The sequence shown here is derived from an EMBL/GenBank/DDBJ whole genome shotgun (WGS) entry which is preliminary data.</text>
</comment>
<keyword evidence="2" id="KW-1185">Reference proteome</keyword>
<proteinExistence type="predicted"/>
<evidence type="ECO:0000313" key="1">
    <source>
        <dbReference type="EMBL" id="GFO09867.1"/>
    </source>
</evidence>
<reference evidence="1 2" key="1">
    <citation type="journal article" date="2021" name="Elife">
        <title>Chloroplast acquisition without the gene transfer in kleptoplastic sea slugs, Plakobranchus ocellatus.</title>
        <authorList>
            <person name="Maeda T."/>
            <person name="Takahashi S."/>
            <person name="Yoshida T."/>
            <person name="Shimamura S."/>
            <person name="Takaki Y."/>
            <person name="Nagai Y."/>
            <person name="Toyoda A."/>
            <person name="Suzuki Y."/>
            <person name="Arimoto A."/>
            <person name="Ishii H."/>
            <person name="Satoh N."/>
            <person name="Nishiyama T."/>
            <person name="Hasebe M."/>
            <person name="Maruyama T."/>
            <person name="Minagawa J."/>
            <person name="Obokata J."/>
            <person name="Shigenobu S."/>
        </authorList>
    </citation>
    <scope>NUCLEOTIDE SEQUENCE [LARGE SCALE GENOMIC DNA]</scope>
</reference>
<dbReference type="EMBL" id="BLXT01004129">
    <property type="protein sequence ID" value="GFO09867.1"/>
    <property type="molecule type" value="Genomic_DNA"/>
</dbReference>
<evidence type="ECO:0000313" key="2">
    <source>
        <dbReference type="Proteomes" id="UP000735302"/>
    </source>
</evidence>
<name>A0AAV4ASF4_9GAST</name>
<organism evidence="1 2">
    <name type="scientific">Plakobranchus ocellatus</name>
    <dbReference type="NCBI Taxonomy" id="259542"/>
    <lineage>
        <taxon>Eukaryota</taxon>
        <taxon>Metazoa</taxon>
        <taxon>Spiralia</taxon>
        <taxon>Lophotrochozoa</taxon>
        <taxon>Mollusca</taxon>
        <taxon>Gastropoda</taxon>
        <taxon>Heterobranchia</taxon>
        <taxon>Euthyneura</taxon>
        <taxon>Panpulmonata</taxon>
        <taxon>Sacoglossa</taxon>
        <taxon>Placobranchoidea</taxon>
        <taxon>Plakobranchidae</taxon>
        <taxon>Plakobranchus</taxon>
    </lineage>
</organism>
<accession>A0AAV4ASF4</accession>
<gene>
    <name evidence="1" type="ORF">PoB_003637200</name>
</gene>
<dbReference type="Proteomes" id="UP000735302">
    <property type="component" value="Unassembled WGS sequence"/>
</dbReference>